<dbReference type="EMBL" id="CP041345">
    <property type="protein sequence ID" value="QKG79126.1"/>
    <property type="molecule type" value="Genomic_DNA"/>
</dbReference>
<keyword evidence="2" id="KW-1185">Reference proteome</keyword>
<dbReference type="KEGG" id="ttz:FHG85_02205"/>
<name>A0A7D4CFM4_9BACT</name>
<dbReference type="AlphaFoldDB" id="A0A7D4CFM4"/>
<organism evidence="1 2">
    <name type="scientific">Tenuifilum thalassicum</name>
    <dbReference type="NCBI Taxonomy" id="2590900"/>
    <lineage>
        <taxon>Bacteria</taxon>
        <taxon>Pseudomonadati</taxon>
        <taxon>Bacteroidota</taxon>
        <taxon>Bacteroidia</taxon>
        <taxon>Bacteroidales</taxon>
        <taxon>Tenuifilaceae</taxon>
        <taxon>Tenuifilum</taxon>
    </lineage>
</organism>
<reference evidence="1 2" key="1">
    <citation type="submission" date="2019-07" db="EMBL/GenBank/DDBJ databases">
        <title>Thalassofilum flectens gen. nov., sp. nov., a novel moderate thermophilic anaerobe from a shallow sea hot spring in Kunashir Island (Russia), representing a new family in the order Bacteroidales, and proposal of Thalassofilacea fam. nov.</title>
        <authorList>
            <person name="Kochetkova T.V."/>
            <person name="Podosokorskaya O.A."/>
            <person name="Novikov A."/>
            <person name="Elcheninov A.G."/>
            <person name="Toshchakov S.V."/>
            <person name="Kublanov I.V."/>
        </authorList>
    </citation>
    <scope>NUCLEOTIDE SEQUENCE [LARGE SCALE GENOMIC DNA]</scope>
    <source>
        <strain evidence="1 2">38-H</strain>
    </source>
</reference>
<evidence type="ECO:0000313" key="1">
    <source>
        <dbReference type="EMBL" id="QKG79126.1"/>
    </source>
</evidence>
<gene>
    <name evidence="1" type="ORF">FHG85_02205</name>
</gene>
<dbReference type="Proteomes" id="UP000500961">
    <property type="component" value="Chromosome"/>
</dbReference>
<dbReference type="PROSITE" id="PS51257">
    <property type="entry name" value="PROKAR_LIPOPROTEIN"/>
    <property type="match status" value="1"/>
</dbReference>
<protein>
    <submittedName>
        <fullName evidence="1">Uncharacterized protein</fullName>
    </submittedName>
</protein>
<proteinExistence type="predicted"/>
<dbReference type="RefSeq" id="WP_173072644.1">
    <property type="nucleotide sequence ID" value="NZ_CP041345.1"/>
</dbReference>
<evidence type="ECO:0000313" key="2">
    <source>
        <dbReference type="Proteomes" id="UP000500961"/>
    </source>
</evidence>
<sequence>MNIKLLLFGLCAFLTVSCNKPTPKNIIVDRSGTEHEVKIVADSITYEVIVQLHNDDAWEAERLAGYTNHKALIDGIFKNVLSGKLKAYDYATNEYLTPEEVKKMLAEKSVDESQVGKLLFTEKWYIDSKGYLQKEVLSITFGKAEYSKQGTFKGYSALFKVKY</sequence>
<accession>A0A7D4CFM4</accession>